<reference evidence="1 2" key="1">
    <citation type="journal article" date="2021" name="Nat. Plants">
        <title>The Taxus genome provides insights into paclitaxel biosynthesis.</title>
        <authorList>
            <person name="Xiong X."/>
            <person name="Gou J."/>
            <person name="Liao Q."/>
            <person name="Li Y."/>
            <person name="Zhou Q."/>
            <person name="Bi G."/>
            <person name="Li C."/>
            <person name="Du R."/>
            <person name="Wang X."/>
            <person name="Sun T."/>
            <person name="Guo L."/>
            <person name="Liang H."/>
            <person name="Lu P."/>
            <person name="Wu Y."/>
            <person name="Zhang Z."/>
            <person name="Ro D.K."/>
            <person name="Shang Y."/>
            <person name="Huang S."/>
            <person name="Yan J."/>
        </authorList>
    </citation>
    <scope>NUCLEOTIDE SEQUENCE [LARGE SCALE GENOMIC DNA]</scope>
    <source>
        <strain evidence="1">Ta-2019</strain>
    </source>
</reference>
<dbReference type="Proteomes" id="UP000824469">
    <property type="component" value="Unassembled WGS sequence"/>
</dbReference>
<protein>
    <submittedName>
        <fullName evidence="1">Uncharacterized protein</fullName>
    </submittedName>
</protein>
<organism evidence="1 2">
    <name type="scientific">Taxus chinensis</name>
    <name type="common">Chinese yew</name>
    <name type="synonym">Taxus wallichiana var. chinensis</name>
    <dbReference type="NCBI Taxonomy" id="29808"/>
    <lineage>
        <taxon>Eukaryota</taxon>
        <taxon>Viridiplantae</taxon>
        <taxon>Streptophyta</taxon>
        <taxon>Embryophyta</taxon>
        <taxon>Tracheophyta</taxon>
        <taxon>Spermatophyta</taxon>
        <taxon>Pinopsida</taxon>
        <taxon>Pinidae</taxon>
        <taxon>Conifers II</taxon>
        <taxon>Cupressales</taxon>
        <taxon>Taxaceae</taxon>
        <taxon>Taxus</taxon>
    </lineage>
</organism>
<comment type="caution">
    <text evidence="1">The sequence shown here is derived from an EMBL/GenBank/DDBJ whole genome shotgun (WGS) entry which is preliminary data.</text>
</comment>
<name>A0AA38BYL7_TAXCH</name>
<feature type="non-terminal residue" evidence="1">
    <location>
        <position position="66"/>
    </location>
</feature>
<sequence>CCTLGGVTKRKRDVLLGRTATSRIRDIEGETYYSAYFVLSFMGPTISCTCGCLWHGHWHGVGSSWR</sequence>
<accession>A0AA38BYL7</accession>
<evidence type="ECO:0000313" key="2">
    <source>
        <dbReference type="Proteomes" id="UP000824469"/>
    </source>
</evidence>
<keyword evidence="2" id="KW-1185">Reference proteome</keyword>
<dbReference type="EMBL" id="JAHRHJ020003813">
    <property type="protein sequence ID" value="KAH9289648.1"/>
    <property type="molecule type" value="Genomic_DNA"/>
</dbReference>
<proteinExistence type="predicted"/>
<evidence type="ECO:0000313" key="1">
    <source>
        <dbReference type="EMBL" id="KAH9289648.1"/>
    </source>
</evidence>
<gene>
    <name evidence="1" type="ORF">KI387_033765</name>
</gene>
<feature type="non-terminal residue" evidence="1">
    <location>
        <position position="1"/>
    </location>
</feature>
<dbReference type="AlphaFoldDB" id="A0AA38BYL7"/>